<evidence type="ECO:0000313" key="1">
    <source>
        <dbReference type="EMBL" id="NYG08069.1"/>
    </source>
</evidence>
<proteinExistence type="predicted"/>
<protein>
    <submittedName>
        <fullName evidence="1">Uncharacterized protein</fullName>
    </submittedName>
</protein>
<evidence type="ECO:0000313" key="2">
    <source>
        <dbReference type="Proteomes" id="UP000573599"/>
    </source>
</evidence>
<comment type="caution">
    <text evidence="1">The sequence shown here is derived from an EMBL/GenBank/DDBJ whole genome shotgun (WGS) entry which is preliminary data.</text>
</comment>
<gene>
    <name evidence="1" type="ORF">BJ986_002556</name>
</gene>
<accession>A0A852WH21</accession>
<name>A0A852WH21_9MICO</name>
<dbReference type="AlphaFoldDB" id="A0A852WH21"/>
<sequence>MATFIALALLIALPIAAWYFGADSRPTDGRHNWAH</sequence>
<reference evidence="1 2" key="1">
    <citation type="submission" date="2020-07" db="EMBL/GenBank/DDBJ databases">
        <title>Sequencing the genomes of 1000 actinobacteria strains.</title>
        <authorList>
            <person name="Klenk H.-P."/>
        </authorList>
    </citation>
    <scope>NUCLEOTIDE SEQUENCE [LARGE SCALE GENOMIC DNA]</scope>
    <source>
        <strain evidence="1 2">DSM 23987</strain>
    </source>
</reference>
<dbReference type="EMBL" id="JACCAB010000001">
    <property type="protein sequence ID" value="NYG08069.1"/>
    <property type="molecule type" value="Genomic_DNA"/>
</dbReference>
<keyword evidence="2" id="KW-1185">Reference proteome</keyword>
<dbReference type="Proteomes" id="UP000573599">
    <property type="component" value="Unassembled WGS sequence"/>
</dbReference>
<organism evidence="1 2">
    <name type="scientific">Pedococcus badiiscoriae</name>
    <dbReference type="NCBI Taxonomy" id="642776"/>
    <lineage>
        <taxon>Bacteria</taxon>
        <taxon>Bacillati</taxon>
        <taxon>Actinomycetota</taxon>
        <taxon>Actinomycetes</taxon>
        <taxon>Micrococcales</taxon>
        <taxon>Intrasporangiaceae</taxon>
        <taxon>Pedococcus</taxon>
    </lineage>
</organism>